<evidence type="ECO:0000259" key="3">
    <source>
        <dbReference type="PROSITE" id="PS51192"/>
    </source>
</evidence>
<dbReference type="GO" id="GO:0005524">
    <property type="term" value="F:ATP binding"/>
    <property type="evidence" value="ECO:0007669"/>
    <property type="project" value="UniProtKB-KW"/>
</dbReference>
<dbReference type="InterPro" id="IPR011545">
    <property type="entry name" value="DEAD/DEAH_box_helicase_dom"/>
</dbReference>
<dbReference type="SMART" id="SM00487">
    <property type="entry name" value="DEXDc"/>
    <property type="match status" value="1"/>
</dbReference>
<dbReference type="EMBL" id="JALIEA010000017">
    <property type="protein sequence ID" value="MCJ7859475.1"/>
    <property type="molecule type" value="Genomic_DNA"/>
</dbReference>
<evidence type="ECO:0000256" key="2">
    <source>
        <dbReference type="ARBA" id="ARBA00022840"/>
    </source>
</evidence>
<gene>
    <name evidence="5" type="ORF">MUN33_12260</name>
</gene>
<evidence type="ECO:0000259" key="4">
    <source>
        <dbReference type="PROSITE" id="PS51194"/>
    </source>
</evidence>
<evidence type="ECO:0000313" key="6">
    <source>
        <dbReference type="Proteomes" id="UP001139207"/>
    </source>
</evidence>
<dbReference type="InterPro" id="IPR027417">
    <property type="entry name" value="P-loop_NTPase"/>
</dbReference>
<reference evidence="5" key="1">
    <citation type="submission" date="2022-04" db="EMBL/GenBank/DDBJ databases">
        <title>Corynebacterium kalidii LD5P10.</title>
        <authorList>
            <person name="Sun J.Q."/>
        </authorList>
    </citation>
    <scope>NUCLEOTIDE SEQUENCE</scope>
    <source>
        <strain evidence="5">LD5P10</strain>
    </source>
</reference>
<feature type="domain" description="Helicase ATP-binding" evidence="3">
    <location>
        <begin position="32"/>
        <end position="212"/>
    </location>
</feature>
<comment type="caution">
    <text evidence="5">The sequence shown here is derived from an EMBL/GenBank/DDBJ whole genome shotgun (WGS) entry which is preliminary data.</text>
</comment>
<name>A0A9X1WIT6_9CORY</name>
<keyword evidence="1" id="KW-0547">Nucleotide-binding</keyword>
<dbReference type="AlphaFoldDB" id="A0A9X1WIT6"/>
<dbReference type="Pfam" id="PF00270">
    <property type="entry name" value="DEAD"/>
    <property type="match status" value="1"/>
</dbReference>
<accession>A0A9X1WIT6</accession>
<keyword evidence="5" id="KW-0347">Helicase</keyword>
<evidence type="ECO:0000256" key="1">
    <source>
        <dbReference type="ARBA" id="ARBA00022741"/>
    </source>
</evidence>
<dbReference type="GO" id="GO:0016887">
    <property type="term" value="F:ATP hydrolysis activity"/>
    <property type="evidence" value="ECO:0007669"/>
    <property type="project" value="TreeGrafter"/>
</dbReference>
<feature type="domain" description="Helicase C-terminal" evidence="4">
    <location>
        <begin position="251"/>
        <end position="403"/>
    </location>
</feature>
<organism evidence="5 6">
    <name type="scientific">Corynebacterium kalidii</name>
    <dbReference type="NCBI Taxonomy" id="2931982"/>
    <lineage>
        <taxon>Bacteria</taxon>
        <taxon>Bacillati</taxon>
        <taxon>Actinomycetota</taxon>
        <taxon>Actinomycetes</taxon>
        <taxon>Mycobacteriales</taxon>
        <taxon>Corynebacteriaceae</taxon>
        <taxon>Corynebacterium</taxon>
    </lineage>
</organism>
<dbReference type="RefSeq" id="WP_244805202.1">
    <property type="nucleotide sequence ID" value="NZ_JALIEA010000017.1"/>
</dbReference>
<dbReference type="InterPro" id="IPR014001">
    <property type="entry name" value="Helicase_ATP-bd"/>
</dbReference>
<evidence type="ECO:0000313" key="5">
    <source>
        <dbReference type="EMBL" id="MCJ7859475.1"/>
    </source>
</evidence>
<dbReference type="SMART" id="SM00490">
    <property type="entry name" value="HELICc"/>
    <property type="match status" value="1"/>
</dbReference>
<dbReference type="GO" id="GO:0004386">
    <property type="term" value="F:helicase activity"/>
    <property type="evidence" value="ECO:0007669"/>
    <property type="project" value="UniProtKB-KW"/>
</dbReference>
<dbReference type="PANTHER" id="PTHR47962:SF5">
    <property type="entry name" value="ATP-DEPENDENT HELICASE LHR-RELATED"/>
    <property type="match status" value="1"/>
</dbReference>
<sequence>MPGFSSLHPILQHHIVSTLGWPGLRPLQEESVAPLTAADDALLLAPTAGGKTEAASFPVLSRMTTEDWHGVSVLYICPLKALLNNLEERLRLYGSWIGRTVGVWHGDVTSSARRRMQTTERPDILLTTPESLESMMVSTGVNHRDFLGDVQTVIIDEVHAFAGDDRGWHLSAVLARLEHAVGHRVQRIGMSATVGNPDSLLEWLQGGPRAAAARTGRVIAPGVVLPGAGVSPASGPDAPEIRVDRLGDMSQVATLLSKLYVGEKRLVFVDSRKNVEVLGNLLDELGVTVFLSHSSLSAAERARSEAAFAEETDCVIVATSTLELGIDIGNLDRVIQVGAPRTVSSFLQRLGRTGRRPGTSRNCLFIALPSDSVRGDEDTMLLQILGLLSAWAVGFVEPVTAPPVPLHIAAQQFLAAALSDGAIDTDNWREIWAGTHLMDSDVLECDAQEVLDHLVTTGMLGTDGSLAFIGEAAEKEFGRRHFMSLLSAFTSPPLFTVLDGRSDIGVVEDRLIASLKEADDESGDGRGGMVIALAGRNWRIRHIDYNRRVVYVEPSTTAGMARWGSSGPSFGYAVAQGMRRVILGEHPDGVQLTRRATEALDGIRHWWGPTVSTTSEAVFLPSGQANRDQAEWWDWAGTGRNHQLIAALGASAARGFDVPAGGHADTAGSALAPLDQAGRYDRVRVFPDDTSAGIRERLDWYDALPANSRPLPYVSPKAVYGLKFSAALPEETARMILARRMER</sequence>
<protein>
    <submittedName>
        <fullName evidence="5">DEAD/DEAH box helicase</fullName>
    </submittedName>
</protein>
<dbReference type="PANTHER" id="PTHR47962">
    <property type="entry name" value="ATP-DEPENDENT HELICASE LHR-RELATED-RELATED"/>
    <property type="match status" value="1"/>
</dbReference>
<dbReference type="GO" id="GO:0003677">
    <property type="term" value="F:DNA binding"/>
    <property type="evidence" value="ECO:0007669"/>
    <property type="project" value="TreeGrafter"/>
</dbReference>
<keyword evidence="5" id="KW-0378">Hydrolase</keyword>
<dbReference type="SUPFAM" id="SSF52540">
    <property type="entry name" value="P-loop containing nucleoside triphosphate hydrolases"/>
    <property type="match status" value="1"/>
</dbReference>
<dbReference type="Gene3D" id="3.40.50.300">
    <property type="entry name" value="P-loop containing nucleotide triphosphate hydrolases"/>
    <property type="match status" value="2"/>
</dbReference>
<keyword evidence="2" id="KW-0067">ATP-binding</keyword>
<dbReference type="InterPro" id="IPR001650">
    <property type="entry name" value="Helicase_C-like"/>
</dbReference>
<dbReference type="InterPro" id="IPR052511">
    <property type="entry name" value="ATP-dep_Helicase"/>
</dbReference>
<proteinExistence type="predicted"/>
<dbReference type="PROSITE" id="PS51192">
    <property type="entry name" value="HELICASE_ATP_BIND_1"/>
    <property type="match status" value="1"/>
</dbReference>
<dbReference type="Pfam" id="PF00271">
    <property type="entry name" value="Helicase_C"/>
    <property type="match status" value="1"/>
</dbReference>
<dbReference type="PROSITE" id="PS51194">
    <property type="entry name" value="HELICASE_CTER"/>
    <property type="match status" value="1"/>
</dbReference>
<keyword evidence="6" id="KW-1185">Reference proteome</keyword>
<dbReference type="Proteomes" id="UP001139207">
    <property type="component" value="Unassembled WGS sequence"/>
</dbReference>